<evidence type="ECO:0000313" key="2">
    <source>
        <dbReference type="Proteomes" id="UP000182569"/>
    </source>
</evidence>
<dbReference type="AlphaFoldDB" id="A0A1J0GIZ3"/>
<dbReference type="KEGG" id="ceu:A7L45_15425"/>
<protein>
    <submittedName>
        <fullName evidence="1">Uncharacterized protein</fullName>
    </submittedName>
</protein>
<name>A0A1J0GIZ3_9CLOT</name>
<keyword evidence="2" id="KW-1185">Reference proteome</keyword>
<sequence length="216" mass="24833">MFVYYPSCNFTMASKEGSKKIKEYLKEKHGMRIEGCCRPGHKSLTDQDTAVTICHSCSAIVKETVPEANEISVWGILDSDKEFPWPDLHGEKITLQDCWRAGDKKSLHDAVRNIMKKMNIEIVELEENYEKSEFCGVFRYNPMKEGNIKIAPNYFVKQMEGKLELRTEEEQQKLMEEHCSQYTTDRVVCYCNSCLRGVKQGVGNGVHLMDLIMQTA</sequence>
<dbReference type="RefSeq" id="WP_071613666.1">
    <property type="nucleotide sequence ID" value="NZ_CP015756.1"/>
</dbReference>
<dbReference type="EMBL" id="CP015756">
    <property type="protein sequence ID" value="APC41370.1"/>
    <property type="molecule type" value="Genomic_DNA"/>
</dbReference>
<gene>
    <name evidence="1" type="ORF">A7L45_15425</name>
</gene>
<dbReference type="OrthoDB" id="5241828at2"/>
<reference evidence="2" key="1">
    <citation type="journal article" date="2016" name="Front. Microbiol.">
        <title>Complete Genome Sequence of Clostridium estertheticum DSM 8809, a Microbe Identified in Spoiled Vacuum Packed Beef.</title>
        <authorList>
            <person name="Yu Z."/>
            <person name="Gunn L."/>
            <person name="Brennan E."/>
            <person name="Reid R."/>
            <person name="Wall P.G."/>
            <person name="Gaora O.P."/>
            <person name="Hurley D."/>
            <person name="Bolton D."/>
            <person name="Fanning S."/>
        </authorList>
    </citation>
    <scope>NUCLEOTIDE SEQUENCE [LARGE SCALE GENOMIC DNA]</scope>
    <source>
        <strain evidence="2">DSM 8809</strain>
    </source>
</reference>
<evidence type="ECO:0000313" key="1">
    <source>
        <dbReference type="EMBL" id="APC41370.1"/>
    </source>
</evidence>
<organism evidence="1 2">
    <name type="scientific">Clostridium estertheticum subsp. estertheticum</name>
    <dbReference type="NCBI Taxonomy" id="1552"/>
    <lineage>
        <taxon>Bacteria</taxon>
        <taxon>Bacillati</taxon>
        <taxon>Bacillota</taxon>
        <taxon>Clostridia</taxon>
        <taxon>Eubacteriales</taxon>
        <taxon>Clostridiaceae</taxon>
        <taxon>Clostridium</taxon>
    </lineage>
</organism>
<dbReference type="STRING" id="1552.A7L45_15425"/>
<dbReference type="Proteomes" id="UP000182569">
    <property type="component" value="Chromosome"/>
</dbReference>
<proteinExistence type="predicted"/>
<accession>A0A1J0GIZ3</accession>